<gene>
    <name evidence="3" type="ORF">GUJ93_ZPchr0006g44613</name>
</gene>
<reference evidence="3" key="2">
    <citation type="submission" date="2021-02" db="EMBL/GenBank/DDBJ databases">
        <authorList>
            <person name="Kimball J.A."/>
            <person name="Haas M.W."/>
            <person name="Macchietto M."/>
            <person name="Kono T."/>
            <person name="Duquette J."/>
            <person name="Shao M."/>
        </authorList>
    </citation>
    <scope>NUCLEOTIDE SEQUENCE</scope>
    <source>
        <tissue evidence="3">Fresh leaf tissue</tissue>
    </source>
</reference>
<sequence>MFIMLFSLLFTEQAHPHDAPTATPTRRAALGTLHPPPQGTPHWVLHPHAAQAFRRRAADQEIPHQTSKAQDAPPRGLDARTRHPVWPGAARCATAQKRRGRAQRRPGDGSGPTTPRRSL</sequence>
<proteinExistence type="predicted"/>
<feature type="chain" id="PRO_5035158218" description="Secreted protein" evidence="2">
    <location>
        <begin position="17"/>
        <end position="119"/>
    </location>
</feature>
<feature type="region of interest" description="Disordered" evidence="1">
    <location>
        <begin position="15"/>
        <end position="119"/>
    </location>
</feature>
<evidence type="ECO:0000313" key="4">
    <source>
        <dbReference type="Proteomes" id="UP000729402"/>
    </source>
</evidence>
<protein>
    <recommendedName>
        <fullName evidence="5">Secreted protein</fullName>
    </recommendedName>
</protein>
<evidence type="ECO:0000256" key="2">
    <source>
        <dbReference type="SAM" id="SignalP"/>
    </source>
</evidence>
<reference evidence="3" key="1">
    <citation type="journal article" date="2021" name="bioRxiv">
        <title>Whole Genome Assembly and Annotation of Northern Wild Rice, Zizania palustris L., Supports a Whole Genome Duplication in the Zizania Genus.</title>
        <authorList>
            <person name="Haas M."/>
            <person name="Kono T."/>
            <person name="Macchietto M."/>
            <person name="Millas R."/>
            <person name="McGilp L."/>
            <person name="Shao M."/>
            <person name="Duquette J."/>
            <person name="Hirsch C.N."/>
            <person name="Kimball J."/>
        </authorList>
    </citation>
    <scope>NUCLEOTIDE SEQUENCE</scope>
    <source>
        <tissue evidence="3">Fresh leaf tissue</tissue>
    </source>
</reference>
<dbReference type="AlphaFoldDB" id="A0A8J5TAP4"/>
<evidence type="ECO:0008006" key="5">
    <source>
        <dbReference type="Google" id="ProtNLM"/>
    </source>
</evidence>
<accession>A0A8J5TAP4</accession>
<feature type="signal peptide" evidence="2">
    <location>
        <begin position="1"/>
        <end position="16"/>
    </location>
</feature>
<organism evidence="3 4">
    <name type="scientific">Zizania palustris</name>
    <name type="common">Northern wild rice</name>
    <dbReference type="NCBI Taxonomy" id="103762"/>
    <lineage>
        <taxon>Eukaryota</taxon>
        <taxon>Viridiplantae</taxon>
        <taxon>Streptophyta</taxon>
        <taxon>Embryophyta</taxon>
        <taxon>Tracheophyta</taxon>
        <taxon>Spermatophyta</taxon>
        <taxon>Magnoliopsida</taxon>
        <taxon>Liliopsida</taxon>
        <taxon>Poales</taxon>
        <taxon>Poaceae</taxon>
        <taxon>BOP clade</taxon>
        <taxon>Oryzoideae</taxon>
        <taxon>Oryzeae</taxon>
        <taxon>Zizaniinae</taxon>
        <taxon>Zizania</taxon>
    </lineage>
</organism>
<dbReference type="EMBL" id="JAAALK010000283">
    <property type="protein sequence ID" value="KAG8070071.1"/>
    <property type="molecule type" value="Genomic_DNA"/>
</dbReference>
<comment type="caution">
    <text evidence="3">The sequence shown here is derived from an EMBL/GenBank/DDBJ whole genome shotgun (WGS) entry which is preliminary data.</text>
</comment>
<dbReference type="Proteomes" id="UP000729402">
    <property type="component" value="Unassembled WGS sequence"/>
</dbReference>
<evidence type="ECO:0000313" key="3">
    <source>
        <dbReference type="EMBL" id="KAG8070071.1"/>
    </source>
</evidence>
<keyword evidence="2" id="KW-0732">Signal</keyword>
<keyword evidence="4" id="KW-1185">Reference proteome</keyword>
<name>A0A8J5TAP4_ZIZPA</name>
<evidence type="ECO:0000256" key="1">
    <source>
        <dbReference type="SAM" id="MobiDB-lite"/>
    </source>
</evidence>
<feature type="compositionally biased region" description="Low complexity" evidence="1">
    <location>
        <begin position="19"/>
        <end position="29"/>
    </location>
</feature>